<feature type="coiled-coil region" evidence="1">
    <location>
        <begin position="47"/>
        <end position="132"/>
    </location>
</feature>
<name>A0A3D8QW79_9HELO</name>
<proteinExistence type="predicted"/>
<keyword evidence="3" id="KW-1185">Reference proteome</keyword>
<sequence>MGSRHRRASSYDLSTRELLREVEERNVILKGELRREKYTTQTQQWEIQSLQDKYTRLKSQYESLRVREYENSRENKNLKYKLRQKEAMLDDLDQRYHSLRRNNGDRQRHWNVERLQTKLMESEDARAIAEIRNKNKDAAVNYLRAQLERFGFRADLRCYGY</sequence>
<comment type="caution">
    <text evidence="2">The sequence shown here is derived from an EMBL/GenBank/DDBJ whole genome shotgun (WGS) entry which is preliminary data.</text>
</comment>
<dbReference type="Proteomes" id="UP000256645">
    <property type="component" value="Unassembled WGS sequence"/>
</dbReference>
<evidence type="ECO:0000313" key="3">
    <source>
        <dbReference type="Proteomes" id="UP000256645"/>
    </source>
</evidence>
<evidence type="ECO:0000256" key="1">
    <source>
        <dbReference type="SAM" id="Coils"/>
    </source>
</evidence>
<dbReference type="AlphaFoldDB" id="A0A3D8QW79"/>
<gene>
    <name evidence="2" type="ORF">BP6252_09677</name>
</gene>
<dbReference type="EMBL" id="PDLM01000011">
    <property type="protein sequence ID" value="RDW66042.1"/>
    <property type="molecule type" value="Genomic_DNA"/>
</dbReference>
<organism evidence="2 3">
    <name type="scientific">Coleophoma cylindrospora</name>
    <dbReference type="NCBI Taxonomy" id="1849047"/>
    <lineage>
        <taxon>Eukaryota</taxon>
        <taxon>Fungi</taxon>
        <taxon>Dikarya</taxon>
        <taxon>Ascomycota</taxon>
        <taxon>Pezizomycotina</taxon>
        <taxon>Leotiomycetes</taxon>
        <taxon>Helotiales</taxon>
        <taxon>Dermateaceae</taxon>
        <taxon>Coleophoma</taxon>
    </lineage>
</organism>
<keyword evidence="1" id="KW-0175">Coiled coil</keyword>
<dbReference type="OrthoDB" id="10399730at2759"/>
<protein>
    <submittedName>
        <fullName evidence="2">Uncharacterized protein</fullName>
    </submittedName>
</protein>
<evidence type="ECO:0000313" key="2">
    <source>
        <dbReference type="EMBL" id="RDW66042.1"/>
    </source>
</evidence>
<accession>A0A3D8QW79</accession>
<reference evidence="2 3" key="1">
    <citation type="journal article" date="2018" name="IMA Fungus">
        <title>IMA Genome-F 9: Draft genome sequence of Annulohypoxylon stygium, Aspergillus mulundensis, Berkeleyomyces basicola (syn. Thielaviopsis basicola), Ceratocystis smalleyi, two Cercospora beticola strains, Coleophoma cylindrospora, Fusarium fracticaudum, Phialophora cf. hyalina, and Morchella septimelata.</title>
        <authorList>
            <person name="Wingfield B.D."/>
            <person name="Bills G.F."/>
            <person name="Dong Y."/>
            <person name="Huang W."/>
            <person name="Nel W.J."/>
            <person name="Swalarsk-Parry B.S."/>
            <person name="Vaghefi N."/>
            <person name="Wilken P.M."/>
            <person name="An Z."/>
            <person name="de Beer Z.W."/>
            <person name="De Vos L."/>
            <person name="Chen L."/>
            <person name="Duong T.A."/>
            <person name="Gao Y."/>
            <person name="Hammerbacher A."/>
            <person name="Kikkert J.R."/>
            <person name="Li Y."/>
            <person name="Li H."/>
            <person name="Li K."/>
            <person name="Li Q."/>
            <person name="Liu X."/>
            <person name="Ma X."/>
            <person name="Naidoo K."/>
            <person name="Pethybridge S.J."/>
            <person name="Sun J."/>
            <person name="Steenkamp E.T."/>
            <person name="van der Nest M.A."/>
            <person name="van Wyk S."/>
            <person name="Wingfield M.J."/>
            <person name="Xiong C."/>
            <person name="Yue Q."/>
            <person name="Zhang X."/>
        </authorList>
    </citation>
    <scope>NUCLEOTIDE SEQUENCE [LARGE SCALE GENOMIC DNA]</scope>
    <source>
        <strain evidence="2 3">BP6252</strain>
    </source>
</reference>